<keyword evidence="2" id="KW-1185">Reference proteome</keyword>
<evidence type="ECO:0000313" key="2">
    <source>
        <dbReference type="Proteomes" id="UP000299102"/>
    </source>
</evidence>
<name>A0A4C1Z7E3_EUMVA</name>
<dbReference type="Proteomes" id="UP000299102">
    <property type="component" value="Unassembled WGS sequence"/>
</dbReference>
<evidence type="ECO:0000313" key="1">
    <source>
        <dbReference type="EMBL" id="GBP82819.1"/>
    </source>
</evidence>
<comment type="caution">
    <text evidence="1">The sequence shown here is derived from an EMBL/GenBank/DDBJ whole genome shotgun (WGS) entry which is preliminary data.</text>
</comment>
<accession>A0A4C1Z7E3</accession>
<protein>
    <submittedName>
        <fullName evidence="1">Uncharacterized protein</fullName>
    </submittedName>
</protein>
<dbReference type="EMBL" id="BGZK01001588">
    <property type="protein sequence ID" value="GBP82819.1"/>
    <property type="molecule type" value="Genomic_DNA"/>
</dbReference>
<dbReference type="AlphaFoldDB" id="A0A4C1Z7E3"/>
<sequence>MTRNRASGEDPVKLSATDVASSHSIRNERLAGGRTICIENRTHTRVYTGHLRGKKRTSGHTFTRARAEYAFRGSAGAGACEPCRFLNCPTARNLLSSQTERKTVTTDLYYNFVVIISVVLWERGAPELHADCNTVILVPVRTPPAPRQNFDAALSRNTRAGVPISKSGVANDFAKAAQATPNKAHATIAVYRNVKVES</sequence>
<proteinExistence type="predicted"/>
<organism evidence="1 2">
    <name type="scientific">Eumeta variegata</name>
    <name type="common">Bagworm moth</name>
    <name type="synonym">Eumeta japonica</name>
    <dbReference type="NCBI Taxonomy" id="151549"/>
    <lineage>
        <taxon>Eukaryota</taxon>
        <taxon>Metazoa</taxon>
        <taxon>Ecdysozoa</taxon>
        <taxon>Arthropoda</taxon>
        <taxon>Hexapoda</taxon>
        <taxon>Insecta</taxon>
        <taxon>Pterygota</taxon>
        <taxon>Neoptera</taxon>
        <taxon>Endopterygota</taxon>
        <taxon>Lepidoptera</taxon>
        <taxon>Glossata</taxon>
        <taxon>Ditrysia</taxon>
        <taxon>Tineoidea</taxon>
        <taxon>Psychidae</taxon>
        <taxon>Oiketicinae</taxon>
        <taxon>Eumeta</taxon>
    </lineage>
</organism>
<gene>
    <name evidence="1" type="ORF">EVAR_61256_1</name>
</gene>
<reference evidence="1 2" key="1">
    <citation type="journal article" date="2019" name="Commun. Biol.">
        <title>The bagworm genome reveals a unique fibroin gene that provides high tensile strength.</title>
        <authorList>
            <person name="Kono N."/>
            <person name="Nakamura H."/>
            <person name="Ohtoshi R."/>
            <person name="Tomita M."/>
            <person name="Numata K."/>
            <person name="Arakawa K."/>
        </authorList>
    </citation>
    <scope>NUCLEOTIDE SEQUENCE [LARGE SCALE GENOMIC DNA]</scope>
</reference>